<comment type="domain">
    <text evidence="8">The N-terminal domain determines nucleotide recognition and specific binding, while the C-terminal domain determines the specific binding to the target protein.</text>
</comment>
<organism evidence="10 11">
    <name type="scientific">Shewanella cyperi</name>
    <dbReference type="NCBI Taxonomy" id="2814292"/>
    <lineage>
        <taxon>Bacteria</taxon>
        <taxon>Pseudomonadati</taxon>
        <taxon>Pseudomonadota</taxon>
        <taxon>Gammaproteobacteria</taxon>
        <taxon>Alteromonadales</taxon>
        <taxon>Shewanellaceae</taxon>
        <taxon>Shewanella</taxon>
    </lineage>
</organism>
<evidence type="ECO:0000256" key="6">
    <source>
        <dbReference type="ARBA" id="ARBA00023134"/>
    </source>
</evidence>
<evidence type="ECO:0000256" key="5">
    <source>
        <dbReference type="ARBA" id="ARBA00022842"/>
    </source>
</evidence>
<evidence type="ECO:0000256" key="3">
    <source>
        <dbReference type="ARBA" id="ARBA00022723"/>
    </source>
</evidence>
<dbReference type="Pfam" id="PF12804">
    <property type="entry name" value="NTP_transf_3"/>
    <property type="match status" value="1"/>
</dbReference>
<dbReference type="HAMAP" id="MF_00316">
    <property type="entry name" value="MobA"/>
    <property type="match status" value="1"/>
</dbReference>
<gene>
    <name evidence="8 10" type="primary">mobA</name>
    <name evidence="10" type="ORF">JYB88_00575</name>
</gene>
<feature type="binding site" evidence="8">
    <location>
        <position position="99"/>
    </location>
    <ligand>
        <name>GTP</name>
        <dbReference type="ChEBI" id="CHEBI:37565"/>
    </ligand>
</feature>
<keyword evidence="5 8" id="KW-0460">Magnesium</keyword>
<evidence type="ECO:0000256" key="1">
    <source>
        <dbReference type="ARBA" id="ARBA00022490"/>
    </source>
</evidence>
<dbReference type="Gene3D" id="3.90.550.10">
    <property type="entry name" value="Spore Coat Polysaccharide Biosynthesis Protein SpsA, Chain A"/>
    <property type="match status" value="1"/>
</dbReference>
<feature type="binding site" evidence="8">
    <location>
        <begin position="10"/>
        <end position="12"/>
    </location>
    <ligand>
        <name>GTP</name>
        <dbReference type="ChEBI" id="CHEBI:37565"/>
    </ligand>
</feature>
<comment type="cofactor">
    <cofactor evidence="8">
        <name>Mg(2+)</name>
        <dbReference type="ChEBI" id="CHEBI:18420"/>
    </cofactor>
</comment>
<accession>A0A974XMX5</accession>
<dbReference type="RefSeq" id="WP_207325139.1">
    <property type="nucleotide sequence ID" value="NZ_CP071504.1"/>
</dbReference>
<dbReference type="PANTHER" id="PTHR19136:SF81">
    <property type="entry name" value="MOLYBDENUM COFACTOR GUANYLYLTRANSFERASE"/>
    <property type="match status" value="1"/>
</dbReference>
<comment type="catalytic activity">
    <reaction evidence="8">
        <text>Mo-molybdopterin + GTP + H(+) = Mo-molybdopterin guanine dinucleotide + diphosphate</text>
        <dbReference type="Rhea" id="RHEA:34243"/>
        <dbReference type="ChEBI" id="CHEBI:15378"/>
        <dbReference type="ChEBI" id="CHEBI:33019"/>
        <dbReference type="ChEBI" id="CHEBI:37565"/>
        <dbReference type="ChEBI" id="CHEBI:71302"/>
        <dbReference type="ChEBI" id="CHEBI:71310"/>
        <dbReference type="EC" id="2.7.7.77"/>
    </reaction>
</comment>
<dbReference type="CDD" id="cd02503">
    <property type="entry name" value="MobA"/>
    <property type="match status" value="1"/>
</dbReference>
<dbReference type="GO" id="GO:1902758">
    <property type="term" value="P:bis(molybdopterin guanine dinucleotide)molybdenum biosynthetic process"/>
    <property type="evidence" value="ECO:0007669"/>
    <property type="project" value="TreeGrafter"/>
</dbReference>
<comment type="subunit">
    <text evidence="8">Monomer.</text>
</comment>
<reference evidence="10 11" key="1">
    <citation type="submission" date="2021-03" db="EMBL/GenBank/DDBJ databases">
        <title>Novel species identification of genus Shewanella.</title>
        <authorList>
            <person name="Liu G."/>
            <person name="Zhang Q."/>
        </authorList>
    </citation>
    <scope>NUCLEOTIDE SEQUENCE [LARGE SCALE GENOMIC DNA]</scope>
    <source>
        <strain evidence="10 11">FJAT-53726</strain>
    </source>
</reference>
<dbReference type="GO" id="GO:0005525">
    <property type="term" value="F:GTP binding"/>
    <property type="evidence" value="ECO:0007669"/>
    <property type="project" value="UniProtKB-UniRule"/>
</dbReference>
<sequence length="195" mass="21513">MPRQIDAVVLAGGKARRMDGDDKGLVLLAGQPLIVHTLNRLKNQVTRILINANRNGDRYANFGHQVISDGNLDFAGPLAGILSALHHTSAELLLVVPCDCPQLPEDLLPRLLAGLEQENAELAIACDAQRSHPVVMLLRTELKQAIADYLSTGERRVEHWCQSRKLAKVSFADKPGAFTNLNTKDELTQWEQTNH</sequence>
<comment type="similarity">
    <text evidence="8">Belongs to the MobA family.</text>
</comment>
<dbReference type="KEGG" id="scyp:JYB88_00575"/>
<evidence type="ECO:0000256" key="2">
    <source>
        <dbReference type="ARBA" id="ARBA00022679"/>
    </source>
</evidence>
<proteinExistence type="inferred from homology"/>
<keyword evidence="10" id="KW-0548">Nucleotidyltransferase</keyword>
<keyword evidence="2 8" id="KW-0808">Transferase</keyword>
<dbReference type="InterPro" id="IPR029044">
    <property type="entry name" value="Nucleotide-diphossugar_trans"/>
</dbReference>
<feature type="binding site" evidence="8">
    <location>
        <position position="51"/>
    </location>
    <ligand>
        <name>GTP</name>
        <dbReference type="ChEBI" id="CHEBI:37565"/>
    </ligand>
</feature>
<evidence type="ECO:0000256" key="7">
    <source>
        <dbReference type="ARBA" id="ARBA00023150"/>
    </source>
</evidence>
<protein>
    <recommendedName>
        <fullName evidence="8">Molybdenum cofactor guanylyltransferase</fullName>
        <shortName evidence="8">MoCo guanylyltransferase</shortName>
        <ecNumber evidence="8">2.7.7.77</ecNumber>
    </recommendedName>
    <alternativeName>
        <fullName evidence="8">GTP:molybdopterin guanylyltransferase</fullName>
    </alternativeName>
    <alternativeName>
        <fullName evidence="8">Mo-MPT guanylyltransferase</fullName>
    </alternativeName>
    <alternativeName>
        <fullName evidence="8">Molybdopterin guanylyltransferase</fullName>
    </alternativeName>
    <alternativeName>
        <fullName evidence="8">Molybdopterin-guanine dinucleotide synthase</fullName>
        <shortName evidence="8">MGD synthase</shortName>
    </alternativeName>
</protein>
<dbReference type="PANTHER" id="PTHR19136">
    <property type="entry name" value="MOLYBDENUM COFACTOR GUANYLYLTRANSFERASE"/>
    <property type="match status" value="1"/>
</dbReference>
<keyword evidence="7 8" id="KW-0501">Molybdenum cofactor biosynthesis</keyword>
<dbReference type="GO" id="GO:0046872">
    <property type="term" value="F:metal ion binding"/>
    <property type="evidence" value="ECO:0007669"/>
    <property type="project" value="UniProtKB-KW"/>
</dbReference>
<dbReference type="AlphaFoldDB" id="A0A974XMX5"/>
<comment type="subcellular location">
    <subcellularLocation>
        <location evidence="8">Cytoplasm</location>
    </subcellularLocation>
</comment>
<keyword evidence="3 8" id="KW-0479">Metal-binding</keyword>
<dbReference type="EC" id="2.7.7.77" evidence="8"/>
<evidence type="ECO:0000313" key="10">
    <source>
        <dbReference type="EMBL" id="QSX30208.1"/>
    </source>
</evidence>
<evidence type="ECO:0000313" key="11">
    <source>
        <dbReference type="Proteomes" id="UP000663281"/>
    </source>
</evidence>
<dbReference type="NCBIfam" id="TIGR02665">
    <property type="entry name" value="molyb_mobA"/>
    <property type="match status" value="1"/>
</dbReference>
<feature type="domain" description="MobA-like NTP transferase" evidence="9">
    <location>
        <begin position="7"/>
        <end position="157"/>
    </location>
</feature>
<comment type="function">
    <text evidence="8">Transfers a GMP moiety from GTP to Mo-molybdopterin (Mo-MPT) cofactor (Moco or molybdenum cofactor) to form Mo-molybdopterin guanine dinucleotide (Mo-MGD) cofactor.</text>
</comment>
<feature type="binding site" evidence="8">
    <location>
        <position position="99"/>
    </location>
    <ligand>
        <name>Mg(2+)</name>
        <dbReference type="ChEBI" id="CHEBI:18420"/>
    </ligand>
</feature>
<dbReference type="EMBL" id="CP071504">
    <property type="protein sequence ID" value="QSX30208.1"/>
    <property type="molecule type" value="Genomic_DNA"/>
</dbReference>
<dbReference type="SUPFAM" id="SSF53448">
    <property type="entry name" value="Nucleotide-diphospho-sugar transferases"/>
    <property type="match status" value="1"/>
</dbReference>
<dbReference type="InterPro" id="IPR025877">
    <property type="entry name" value="MobA-like_NTP_Trfase"/>
</dbReference>
<keyword evidence="11" id="KW-1185">Reference proteome</keyword>
<dbReference type="GO" id="GO:0005737">
    <property type="term" value="C:cytoplasm"/>
    <property type="evidence" value="ECO:0007669"/>
    <property type="project" value="UniProtKB-SubCell"/>
</dbReference>
<dbReference type="InterPro" id="IPR013482">
    <property type="entry name" value="Molybde_CF_guanTrfase"/>
</dbReference>
<name>A0A974XMX5_9GAMM</name>
<keyword evidence="1 8" id="KW-0963">Cytoplasm</keyword>
<feature type="binding site" evidence="8">
    <location>
        <position position="23"/>
    </location>
    <ligand>
        <name>GTP</name>
        <dbReference type="ChEBI" id="CHEBI:37565"/>
    </ligand>
</feature>
<evidence type="ECO:0000256" key="4">
    <source>
        <dbReference type="ARBA" id="ARBA00022741"/>
    </source>
</evidence>
<dbReference type="GO" id="GO:0061603">
    <property type="term" value="F:molybdenum cofactor guanylyltransferase activity"/>
    <property type="evidence" value="ECO:0007669"/>
    <property type="project" value="UniProtKB-EC"/>
</dbReference>
<feature type="binding site" evidence="8">
    <location>
        <position position="69"/>
    </location>
    <ligand>
        <name>GTP</name>
        <dbReference type="ChEBI" id="CHEBI:37565"/>
    </ligand>
</feature>
<keyword evidence="6 8" id="KW-0342">GTP-binding</keyword>
<evidence type="ECO:0000256" key="8">
    <source>
        <dbReference type="HAMAP-Rule" id="MF_00316"/>
    </source>
</evidence>
<dbReference type="Proteomes" id="UP000663281">
    <property type="component" value="Chromosome"/>
</dbReference>
<evidence type="ECO:0000259" key="9">
    <source>
        <dbReference type="Pfam" id="PF12804"/>
    </source>
</evidence>
<keyword evidence="4 8" id="KW-0547">Nucleotide-binding</keyword>